<dbReference type="KEGG" id="pmar:B0X71_20805"/>
<keyword evidence="3" id="KW-1185">Reference proteome</keyword>
<dbReference type="AlphaFoldDB" id="A0A1Q2L5C1"/>
<gene>
    <name evidence="2" type="ORF">B0X71_20805</name>
</gene>
<evidence type="ECO:0000313" key="2">
    <source>
        <dbReference type="EMBL" id="AQQ55616.1"/>
    </source>
</evidence>
<dbReference type="InterPro" id="IPR015424">
    <property type="entry name" value="PyrdxlP-dep_Trfase"/>
</dbReference>
<dbReference type="Proteomes" id="UP000188184">
    <property type="component" value="Plasmid unnamed2"/>
</dbReference>
<geneLocation type="plasmid" evidence="2 3">
    <name>unnamed2</name>
</geneLocation>
<dbReference type="PANTHER" id="PTHR43586">
    <property type="entry name" value="CYSTEINE DESULFURASE"/>
    <property type="match status" value="1"/>
</dbReference>
<dbReference type="InterPro" id="IPR015422">
    <property type="entry name" value="PyrdxlP-dep_Trfase_small"/>
</dbReference>
<reference evidence="2 3" key="1">
    <citation type="submission" date="2017-02" db="EMBL/GenBank/DDBJ databases">
        <title>The complete genomic sequence of a novel cold adapted crude oil-degrading bacterium Planococcus qaidamina Y42.</title>
        <authorList>
            <person name="Yang R."/>
        </authorList>
    </citation>
    <scope>NUCLEOTIDE SEQUENCE [LARGE SCALE GENOMIC DNA]</scope>
    <source>
        <strain evidence="2 3">Y42</strain>
        <plasmid evidence="2 3">unnamed2</plasmid>
    </source>
</reference>
<sequence length="369" mass="42466">MNKLRLAEFRENMPIIQQKLYFDHAAMSPLHDDVVKRLNDFHVSRQINGPQFQKWWQWVEDTRVLIANWLNTSSRRIAFLGNTSAGINLAAQAFPLKEGDEVIIPEQEFPSNVYPWIHIEKNRGITLKQVKYTDNCLTAEQIIAQVTPKTKLISVSWISAHNGNVIDIEKLGRYCKENRIYFVVDAIQGFGVNNLDLSKVHIDLLVSGFYKWSMGPDGVSFIYVNAEVQNEMKVPWIGWASMTNRFNYEEIDYDISMDARRFETGNMNFSAIAGVQEALQLLLPFKEEIHDRVSFLTRQLRAGLSTIPGIQVSSPNNLYSGITLFQGKDKSQFEEENITVNFRSGVRVSPHFYNLEAEIDLFLNKMDMM</sequence>
<organism evidence="2 3">
    <name type="scientific">Planococcus lenghuensis</name>
    <dbReference type="NCBI Taxonomy" id="2213202"/>
    <lineage>
        <taxon>Bacteria</taxon>
        <taxon>Bacillati</taxon>
        <taxon>Bacillota</taxon>
        <taxon>Bacilli</taxon>
        <taxon>Bacillales</taxon>
        <taxon>Caryophanaceae</taxon>
        <taxon>Planococcus</taxon>
    </lineage>
</organism>
<dbReference type="SUPFAM" id="SSF53383">
    <property type="entry name" value="PLP-dependent transferases"/>
    <property type="match status" value="1"/>
</dbReference>
<protein>
    <recommendedName>
        <fullName evidence="1">Aminotransferase class V domain-containing protein</fullName>
    </recommendedName>
</protein>
<dbReference type="Gene3D" id="3.40.640.10">
    <property type="entry name" value="Type I PLP-dependent aspartate aminotransferase-like (Major domain)"/>
    <property type="match status" value="1"/>
</dbReference>
<feature type="domain" description="Aminotransferase class V" evidence="1">
    <location>
        <begin position="21"/>
        <end position="325"/>
    </location>
</feature>
<dbReference type="Gene3D" id="3.90.1150.10">
    <property type="entry name" value="Aspartate Aminotransferase, domain 1"/>
    <property type="match status" value="1"/>
</dbReference>
<dbReference type="GO" id="GO:0003824">
    <property type="term" value="F:catalytic activity"/>
    <property type="evidence" value="ECO:0007669"/>
    <property type="project" value="UniProtKB-ARBA"/>
</dbReference>
<evidence type="ECO:0000313" key="3">
    <source>
        <dbReference type="Proteomes" id="UP000188184"/>
    </source>
</evidence>
<accession>A0A1Q2L5C1</accession>
<dbReference type="InterPro" id="IPR000192">
    <property type="entry name" value="Aminotrans_V_dom"/>
</dbReference>
<dbReference type="PANTHER" id="PTHR43586:SF15">
    <property type="entry name" value="BLR3095 PROTEIN"/>
    <property type="match status" value="1"/>
</dbReference>
<evidence type="ECO:0000259" key="1">
    <source>
        <dbReference type="Pfam" id="PF00266"/>
    </source>
</evidence>
<dbReference type="Pfam" id="PF00266">
    <property type="entry name" value="Aminotran_5"/>
    <property type="match status" value="1"/>
</dbReference>
<keyword evidence="2" id="KW-0614">Plasmid</keyword>
<name>A0A1Q2L5C1_9BACL</name>
<dbReference type="RefSeq" id="WP_077591454.1">
    <property type="nucleotide sequence ID" value="NZ_CP019642.1"/>
</dbReference>
<proteinExistence type="predicted"/>
<dbReference type="EMBL" id="CP019642">
    <property type="protein sequence ID" value="AQQ55616.1"/>
    <property type="molecule type" value="Genomic_DNA"/>
</dbReference>
<dbReference type="OrthoDB" id="513408at2"/>
<dbReference type="InterPro" id="IPR015421">
    <property type="entry name" value="PyrdxlP-dep_Trfase_major"/>
</dbReference>